<dbReference type="InterPro" id="IPR036259">
    <property type="entry name" value="MFS_trans_sf"/>
</dbReference>
<dbReference type="EMBL" id="JAQQWM010000007">
    <property type="protein sequence ID" value="KAK8057267.1"/>
    <property type="molecule type" value="Genomic_DNA"/>
</dbReference>
<sequence>MPLLYALPLIPPDTTYWAWGLPVMCLCFSPDIVWLIIGLVISRSFHDEDQALAGGVMQAAGLVGRAMGLALAAAVQVGSHICVKSTCNVDF</sequence>
<evidence type="ECO:0000313" key="3">
    <source>
        <dbReference type="Proteomes" id="UP001446871"/>
    </source>
</evidence>
<reference evidence="2 3" key="1">
    <citation type="submission" date="2023-01" db="EMBL/GenBank/DDBJ databases">
        <title>Analysis of 21 Apiospora genomes using comparative genomics revels a genus with tremendous synthesis potential of carbohydrate active enzymes and secondary metabolites.</title>
        <authorList>
            <person name="Sorensen T."/>
        </authorList>
    </citation>
    <scope>NUCLEOTIDE SEQUENCE [LARGE SCALE GENOMIC DNA]</scope>
    <source>
        <strain evidence="2 3">CBS 83171</strain>
    </source>
</reference>
<gene>
    <name evidence="2" type="ORF">PG996_011204</name>
</gene>
<organism evidence="2 3">
    <name type="scientific">Apiospora saccharicola</name>
    <dbReference type="NCBI Taxonomy" id="335842"/>
    <lineage>
        <taxon>Eukaryota</taxon>
        <taxon>Fungi</taxon>
        <taxon>Dikarya</taxon>
        <taxon>Ascomycota</taxon>
        <taxon>Pezizomycotina</taxon>
        <taxon>Sordariomycetes</taxon>
        <taxon>Xylariomycetidae</taxon>
        <taxon>Amphisphaeriales</taxon>
        <taxon>Apiosporaceae</taxon>
        <taxon>Apiospora</taxon>
    </lineage>
</organism>
<keyword evidence="3" id="KW-1185">Reference proteome</keyword>
<keyword evidence="1" id="KW-1133">Transmembrane helix</keyword>
<evidence type="ECO:0000313" key="2">
    <source>
        <dbReference type="EMBL" id="KAK8057267.1"/>
    </source>
</evidence>
<accession>A0ABR1UED6</accession>
<evidence type="ECO:0000256" key="1">
    <source>
        <dbReference type="SAM" id="Phobius"/>
    </source>
</evidence>
<proteinExistence type="predicted"/>
<feature type="transmembrane region" description="Helical" evidence="1">
    <location>
        <begin position="16"/>
        <end position="41"/>
    </location>
</feature>
<keyword evidence="1" id="KW-0812">Transmembrane</keyword>
<protein>
    <submittedName>
        <fullName evidence="2">Uncharacterized protein</fullName>
    </submittedName>
</protein>
<keyword evidence="1" id="KW-0472">Membrane</keyword>
<dbReference type="SUPFAM" id="SSF103473">
    <property type="entry name" value="MFS general substrate transporter"/>
    <property type="match status" value="1"/>
</dbReference>
<dbReference type="Proteomes" id="UP001446871">
    <property type="component" value="Unassembled WGS sequence"/>
</dbReference>
<name>A0ABR1UED6_9PEZI</name>
<comment type="caution">
    <text evidence="2">The sequence shown here is derived from an EMBL/GenBank/DDBJ whole genome shotgun (WGS) entry which is preliminary data.</text>
</comment>